<evidence type="ECO:0000313" key="3">
    <source>
        <dbReference type="Proteomes" id="UP000054495"/>
    </source>
</evidence>
<evidence type="ECO:0000259" key="1">
    <source>
        <dbReference type="Pfam" id="PF05189"/>
    </source>
</evidence>
<evidence type="ECO:0000313" key="2">
    <source>
        <dbReference type="EMBL" id="EPB70705.1"/>
    </source>
</evidence>
<proteinExistence type="predicted"/>
<reference evidence="2 3" key="1">
    <citation type="submission" date="2013-05" db="EMBL/GenBank/DDBJ databases">
        <title>Draft genome of the parasitic nematode Anyclostoma ceylanicum.</title>
        <authorList>
            <person name="Mitreva M."/>
        </authorList>
    </citation>
    <scope>NUCLEOTIDE SEQUENCE [LARGE SCALE GENOMIC DNA]</scope>
</reference>
<organism evidence="2 3">
    <name type="scientific">Ancylostoma ceylanicum</name>
    <dbReference type="NCBI Taxonomy" id="53326"/>
    <lineage>
        <taxon>Eukaryota</taxon>
        <taxon>Metazoa</taxon>
        <taxon>Ecdysozoa</taxon>
        <taxon>Nematoda</taxon>
        <taxon>Chromadorea</taxon>
        <taxon>Rhabditida</taxon>
        <taxon>Rhabditina</taxon>
        <taxon>Rhabditomorpha</taxon>
        <taxon>Strongyloidea</taxon>
        <taxon>Ancylostomatidae</taxon>
        <taxon>Ancylostomatinae</taxon>
        <taxon>Ancylostoma</taxon>
    </lineage>
</organism>
<dbReference type="Pfam" id="PF05189">
    <property type="entry name" value="RTC_insert"/>
    <property type="match status" value="1"/>
</dbReference>
<dbReference type="EMBL" id="KE125170">
    <property type="protein sequence ID" value="EPB70705.1"/>
    <property type="molecule type" value="Genomic_DNA"/>
</dbReference>
<gene>
    <name evidence="2" type="ORF">ANCCEY_10206</name>
</gene>
<dbReference type="Gene3D" id="3.30.360.20">
    <property type="entry name" value="RNA 3'-terminal phosphate cyclase, insert domain"/>
    <property type="match status" value="1"/>
</dbReference>
<name>A0A0D6LF26_9BILA</name>
<feature type="domain" description="RNA 3'-terminal phosphate cyclase insert" evidence="1">
    <location>
        <begin position="1"/>
        <end position="88"/>
    </location>
</feature>
<dbReference type="InterPro" id="IPR013791">
    <property type="entry name" value="RNA3'-term_phos_cycl_insert"/>
</dbReference>
<dbReference type="AlphaFoldDB" id="A0A0D6LF26"/>
<dbReference type="InterPro" id="IPR036553">
    <property type="entry name" value="RPTC_insert"/>
</dbReference>
<accession>A0A0D6LF26</accession>
<sequence length="114" mass="12211">MIDAAKKMLHGYIADVYITVDQRKGDAGGKWVALFLSSPGYGLFLTAETTEGVVYHGEAISKPKGEPGDPLVPEDVGSHAAAALLEEIYRVCFMDLFCGAICDGVQFKINMIGV</sequence>
<keyword evidence="3" id="KW-1185">Reference proteome</keyword>
<protein>
    <submittedName>
        <fullName evidence="2">RNA 3-prime-terminal phosphate cyclase, insert domain protein</fullName>
    </submittedName>
</protein>
<dbReference type="Proteomes" id="UP000054495">
    <property type="component" value="Unassembled WGS sequence"/>
</dbReference>